<proteinExistence type="predicted"/>
<gene>
    <name evidence="1" type="ORF">MFUM_0418</name>
</gene>
<evidence type="ECO:0000313" key="1">
    <source>
        <dbReference type="EMBL" id="CAI9084810.1"/>
    </source>
</evidence>
<reference evidence="1" key="1">
    <citation type="submission" date="2023-03" db="EMBL/GenBank/DDBJ databases">
        <authorList>
            <person name="Cremers G."/>
            <person name="Picone N."/>
        </authorList>
    </citation>
    <scope>NUCLEOTIDE SEQUENCE</scope>
    <source>
        <strain evidence="1">Sample_alias</strain>
    </source>
</reference>
<keyword evidence="2" id="KW-1185">Reference proteome</keyword>
<organism evidence="1 2">
    <name type="scientific">Candidatus Methylacidiphilum fumarolicum</name>
    <dbReference type="NCBI Taxonomy" id="591154"/>
    <lineage>
        <taxon>Bacteria</taxon>
        <taxon>Pseudomonadati</taxon>
        <taxon>Verrucomicrobiota</taxon>
        <taxon>Methylacidiphilae</taxon>
        <taxon>Methylacidiphilales</taxon>
        <taxon>Methylacidiphilaceae</taxon>
        <taxon>Methylacidiphilum (ex Ratnadevi et al. 2023)</taxon>
    </lineage>
</organism>
<dbReference type="Proteomes" id="UP001161497">
    <property type="component" value="Chromosome"/>
</dbReference>
<dbReference type="EMBL" id="OX458932">
    <property type="protein sequence ID" value="CAI9084810.1"/>
    <property type="molecule type" value="Genomic_DNA"/>
</dbReference>
<accession>A0ABM9IAY8</accession>
<protein>
    <submittedName>
        <fullName evidence="1">Transposase</fullName>
    </submittedName>
</protein>
<evidence type="ECO:0000313" key="2">
    <source>
        <dbReference type="Proteomes" id="UP001161497"/>
    </source>
</evidence>
<name>A0ABM9IAY8_9BACT</name>
<sequence>MTNRLIEVIHRIIQLAKRMARGLQSFRYLRIAAFFKADKLILGIPALPT</sequence>
<dbReference type="RefSeq" id="WP_009060311.1">
    <property type="nucleotide sequence ID" value="NZ_LXJS01000056.1"/>
</dbReference>